<dbReference type="SUPFAM" id="SSF103473">
    <property type="entry name" value="MFS general substrate transporter"/>
    <property type="match status" value="1"/>
</dbReference>
<evidence type="ECO:0000259" key="9">
    <source>
        <dbReference type="PROSITE" id="PS50850"/>
    </source>
</evidence>
<dbReference type="Gene3D" id="1.20.1250.20">
    <property type="entry name" value="MFS general substrate transporter like domains"/>
    <property type="match status" value="1"/>
</dbReference>
<gene>
    <name evidence="10" type="ORF">K491DRAFT_677980</name>
</gene>
<organism evidence="10 11">
    <name type="scientific">Lophiostoma macrostomum CBS 122681</name>
    <dbReference type="NCBI Taxonomy" id="1314788"/>
    <lineage>
        <taxon>Eukaryota</taxon>
        <taxon>Fungi</taxon>
        <taxon>Dikarya</taxon>
        <taxon>Ascomycota</taxon>
        <taxon>Pezizomycotina</taxon>
        <taxon>Dothideomycetes</taxon>
        <taxon>Pleosporomycetidae</taxon>
        <taxon>Pleosporales</taxon>
        <taxon>Lophiostomataceae</taxon>
        <taxon>Lophiostoma</taxon>
    </lineage>
</organism>
<dbReference type="Pfam" id="PF00083">
    <property type="entry name" value="Sugar_tr"/>
    <property type="match status" value="1"/>
</dbReference>
<dbReference type="InterPro" id="IPR036259">
    <property type="entry name" value="MFS_trans_sf"/>
</dbReference>
<dbReference type="InterPro" id="IPR003663">
    <property type="entry name" value="Sugar/inositol_transpt"/>
</dbReference>
<comment type="similarity">
    <text evidence="2 7">Belongs to the major facilitator superfamily. Sugar transporter (TC 2.A.1.1) family.</text>
</comment>
<accession>A0A6A6T9A6</accession>
<evidence type="ECO:0000256" key="1">
    <source>
        <dbReference type="ARBA" id="ARBA00004141"/>
    </source>
</evidence>
<dbReference type="InterPro" id="IPR005828">
    <property type="entry name" value="MFS_sugar_transport-like"/>
</dbReference>
<dbReference type="NCBIfam" id="TIGR00879">
    <property type="entry name" value="SP"/>
    <property type="match status" value="1"/>
</dbReference>
<evidence type="ECO:0000256" key="2">
    <source>
        <dbReference type="ARBA" id="ARBA00010992"/>
    </source>
</evidence>
<protein>
    <submittedName>
        <fullName evidence="10">General substrate transporter</fullName>
    </submittedName>
</protein>
<feature type="transmembrane region" description="Helical" evidence="8">
    <location>
        <begin position="169"/>
        <end position="190"/>
    </location>
</feature>
<dbReference type="PANTHER" id="PTHR48022:SF29">
    <property type="entry name" value="SUGAR TRANSPORTER, PUTATIVE (AFU_ORTHOLOGUE AFUA_6G14500)-RELATED"/>
    <property type="match status" value="1"/>
</dbReference>
<feature type="transmembrane region" description="Helical" evidence="8">
    <location>
        <begin position="111"/>
        <end position="129"/>
    </location>
</feature>
<proteinExistence type="inferred from homology"/>
<dbReference type="GO" id="GO:0016020">
    <property type="term" value="C:membrane"/>
    <property type="evidence" value="ECO:0007669"/>
    <property type="project" value="UniProtKB-SubCell"/>
</dbReference>
<feature type="transmembrane region" description="Helical" evidence="8">
    <location>
        <begin position="332"/>
        <end position="349"/>
    </location>
</feature>
<evidence type="ECO:0000256" key="6">
    <source>
        <dbReference type="ARBA" id="ARBA00023136"/>
    </source>
</evidence>
<dbReference type="PROSITE" id="PS50850">
    <property type="entry name" value="MFS"/>
    <property type="match status" value="1"/>
</dbReference>
<keyword evidence="3 7" id="KW-0813">Transport</keyword>
<keyword evidence="6 8" id="KW-0472">Membrane</keyword>
<reference evidence="10" key="1">
    <citation type="journal article" date="2020" name="Stud. Mycol.">
        <title>101 Dothideomycetes genomes: a test case for predicting lifestyles and emergence of pathogens.</title>
        <authorList>
            <person name="Haridas S."/>
            <person name="Albert R."/>
            <person name="Binder M."/>
            <person name="Bloem J."/>
            <person name="Labutti K."/>
            <person name="Salamov A."/>
            <person name="Andreopoulos B."/>
            <person name="Baker S."/>
            <person name="Barry K."/>
            <person name="Bills G."/>
            <person name="Bluhm B."/>
            <person name="Cannon C."/>
            <person name="Castanera R."/>
            <person name="Culley D."/>
            <person name="Daum C."/>
            <person name="Ezra D."/>
            <person name="Gonzalez J."/>
            <person name="Henrissat B."/>
            <person name="Kuo A."/>
            <person name="Liang C."/>
            <person name="Lipzen A."/>
            <person name="Lutzoni F."/>
            <person name="Magnuson J."/>
            <person name="Mondo S."/>
            <person name="Nolan M."/>
            <person name="Ohm R."/>
            <person name="Pangilinan J."/>
            <person name="Park H.-J."/>
            <person name="Ramirez L."/>
            <person name="Alfaro M."/>
            <person name="Sun H."/>
            <person name="Tritt A."/>
            <person name="Yoshinaga Y."/>
            <person name="Zwiers L.-H."/>
            <person name="Turgeon B."/>
            <person name="Goodwin S."/>
            <person name="Spatafora J."/>
            <person name="Crous P."/>
            <person name="Grigoriev I."/>
        </authorList>
    </citation>
    <scope>NUCLEOTIDE SEQUENCE</scope>
    <source>
        <strain evidence="10">CBS 122681</strain>
    </source>
</reference>
<evidence type="ECO:0000256" key="7">
    <source>
        <dbReference type="RuleBase" id="RU003346"/>
    </source>
</evidence>
<evidence type="ECO:0000256" key="4">
    <source>
        <dbReference type="ARBA" id="ARBA00022692"/>
    </source>
</evidence>
<dbReference type="InterPro" id="IPR050360">
    <property type="entry name" value="MFS_Sugar_Transporters"/>
</dbReference>
<evidence type="ECO:0000256" key="3">
    <source>
        <dbReference type="ARBA" id="ARBA00022448"/>
    </source>
</evidence>
<comment type="subcellular location">
    <subcellularLocation>
        <location evidence="1">Membrane</location>
        <topology evidence="1">Multi-pass membrane protein</topology>
    </subcellularLocation>
</comment>
<evidence type="ECO:0000313" key="11">
    <source>
        <dbReference type="Proteomes" id="UP000799324"/>
    </source>
</evidence>
<evidence type="ECO:0000256" key="8">
    <source>
        <dbReference type="SAM" id="Phobius"/>
    </source>
</evidence>
<keyword evidence="5 8" id="KW-1133">Transmembrane helix</keyword>
<dbReference type="PANTHER" id="PTHR48022">
    <property type="entry name" value="PLASTIDIC GLUCOSE TRANSPORTER 4"/>
    <property type="match status" value="1"/>
</dbReference>
<dbReference type="FunFam" id="1.20.1250.20:FF:000117">
    <property type="entry name" value="MFS hexose transporter"/>
    <property type="match status" value="1"/>
</dbReference>
<dbReference type="OrthoDB" id="6133115at2759"/>
<name>A0A6A6T9A6_9PLEO</name>
<dbReference type="Proteomes" id="UP000799324">
    <property type="component" value="Unassembled WGS sequence"/>
</dbReference>
<dbReference type="EMBL" id="MU004335">
    <property type="protein sequence ID" value="KAF2656519.1"/>
    <property type="molecule type" value="Genomic_DNA"/>
</dbReference>
<keyword evidence="4 8" id="KW-0812">Transmembrane</keyword>
<feature type="transmembrane region" description="Helical" evidence="8">
    <location>
        <begin position="431"/>
        <end position="449"/>
    </location>
</feature>
<feature type="transmembrane region" description="Helical" evidence="8">
    <location>
        <begin position="461"/>
        <end position="480"/>
    </location>
</feature>
<evidence type="ECO:0000313" key="10">
    <source>
        <dbReference type="EMBL" id="KAF2656519.1"/>
    </source>
</evidence>
<feature type="transmembrane region" description="Helical" evidence="8">
    <location>
        <begin position="135"/>
        <end position="157"/>
    </location>
</feature>
<sequence>MVGIRKRTGEKGAAEPVLTRLAEDDTISWYRKPNLRLLYILLFPACMGIELTSGFDSQLINALQIVPSWKNYFGHPEGSLKGIIAAAYSLGAIVSLPFIPIVNDRWGRRGSIFAGSIVMIIGAVIQGLSTHVAMYIVARLILGFGIPTCIVSGSSLIGELGHPKERPVLTSLFNVSYFFGQIAAAGITFGTNSIPNDWSWRIPSYLQMLPSLMQIAFVYTLPESPRWLVAHDRLEEAEAVLTKYHAEGNPDSVFVKGEVEQIVAAIQLEKEASKKSWLDLVRTAGMRRRTLITVMLGLFTQWSGNTLISYYFGDLLDRAGIKDSIMKQKLNVANACWSFVCAFIASFLVKKFRRRTLFLYCTISMLLCYTAWTISMERAETAEDAGGENHAAGIANVFFIFLFPACYNVGYNALTYTYLVEVWPYMERSRGIAVFQFWGRAAAFFTTFVNPIGLDNIEWKWLIVYCVFLVYEIGFVWYFFPETSGRTLEELTFLFEDNALAEKTTHAVEQAVHHNDSGSFRGEKIGATAHAEKLN</sequence>
<feature type="transmembrane region" description="Helical" evidence="8">
    <location>
        <begin position="80"/>
        <end position="99"/>
    </location>
</feature>
<evidence type="ECO:0000256" key="5">
    <source>
        <dbReference type="ARBA" id="ARBA00022989"/>
    </source>
</evidence>
<feature type="transmembrane region" description="Helical" evidence="8">
    <location>
        <begin position="356"/>
        <end position="374"/>
    </location>
</feature>
<dbReference type="GO" id="GO:0005351">
    <property type="term" value="F:carbohydrate:proton symporter activity"/>
    <property type="evidence" value="ECO:0007669"/>
    <property type="project" value="TreeGrafter"/>
</dbReference>
<dbReference type="InterPro" id="IPR020846">
    <property type="entry name" value="MFS_dom"/>
</dbReference>
<dbReference type="AlphaFoldDB" id="A0A6A6T9A6"/>
<feature type="transmembrane region" description="Helical" evidence="8">
    <location>
        <begin position="394"/>
        <end position="419"/>
    </location>
</feature>
<feature type="transmembrane region" description="Helical" evidence="8">
    <location>
        <begin position="291"/>
        <end position="312"/>
    </location>
</feature>
<keyword evidence="11" id="KW-1185">Reference proteome</keyword>
<feature type="domain" description="Major facilitator superfamily (MFS) profile" evidence="9">
    <location>
        <begin position="42"/>
        <end position="484"/>
    </location>
</feature>